<dbReference type="GO" id="GO:0016887">
    <property type="term" value="F:ATP hydrolysis activity"/>
    <property type="evidence" value="ECO:0007669"/>
    <property type="project" value="InterPro"/>
</dbReference>
<dbReference type="SUPFAM" id="SSF52540">
    <property type="entry name" value="P-loop containing nucleoside triphosphate hydrolases"/>
    <property type="match status" value="1"/>
</dbReference>
<dbReference type="Pfam" id="PF00005">
    <property type="entry name" value="ABC_tran"/>
    <property type="match status" value="1"/>
</dbReference>
<evidence type="ECO:0000256" key="3">
    <source>
        <dbReference type="ARBA" id="ARBA00022840"/>
    </source>
</evidence>
<keyword evidence="6" id="KW-1185">Reference proteome</keyword>
<evidence type="ECO:0000256" key="2">
    <source>
        <dbReference type="ARBA" id="ARBA00022741"/>
    </source>
</evidence>
<proteinExistence type="predicted"/>
<keyword evidence="1" id="KW-0813">Transport</keyword>
<dbReference type="RefSeq" id="WP_134297272.1">
    <property type="nucleotide sequence ID" value="NZ_CP038013.1"/>
</dbReference>
<gene>
    <name evidence="5" type="ORF">SGLAD_v1c02810</name>
</gene>
<name>A0A4P7AIY0_9MOLU</name>
<evidence type="ECO:0000313" key="5">
    <source>
        <dbReference type="EMBL" id="QBQ07480.1"/>
    </source>
</evidence>
<dbReference type="InterPro" id="IPR003439">
    <property type="entry name" value="ABC_transporter-like_ATP-bd"/>
</dbReference>
<feature type="domain" description="ABC transporter" evidence="4">
    <location>
        <begin position="34"/>
        <end position="159"/>
    </location>
</feature>
<dbReference type="GO" id="GO:0005524">
    <property type="term" value="F:ATP binding"/>
    <property type="evidence" value="ECO:0007669"/>
    <property type="project" value="UniProtKB-KW"/>
</dbReference>
<organism evidence="5 6">
    <name type="scientific">Spiroplasma gladiatoris</name>
    <dbReference type="NCBI Taxonomy" id="2143"/>
    <lineage>
        <taxon>Bacteria</taxon>
        <taxon>Bacillati</taxon>
        <taxon>Mycoplasmatota</taxon>
        <taxon>Mollicutes</taxon>
        <taxon>Entomoplasmatales</taxon>
        <taxon>Spiroplasmataceae</taxon>
        <taxon>Spiroplasma</taxon>
    </lineage>
</organism>
<dbReference type="InterPro" id="IPR027417">
    <property type="entry name" value="P-loop_NTPase"/>
</dbReference>
<accession>A0A4P7AIY0</accession>
<evidence type="ECO:0000256" key="1">
    <source>
        <dbReference type="ARBA" id="ARBA00022448"/>
    </source>
</evidence>
<dbReference type="AlphaFoldDB" id="A0A4P7AIY0"/>
<keyword evidence="2" id="KW-0547">Nucleotide-binding</keyword>
<dbReference type="InterPro" id="IPR050763">
    <property type="entry name" value="ABC_transporter_ATP-binding"/>
</dbReference>
<dbReference type="Gene3D" id="3.40.50.300">
    <property type="entry name" value="P-loop containing nucleotide triphosphate hydrolases"/>
    <property type="match status" value="1"/>
</dbReference>
<dbReference type="PANTHER" id="PTHR42711">
    <property type="entry name" value="ABC TRANSPORTER ATP-BINDING PROTEIN"/>
    <property type="match status" value="1"/>
</dbReference>
<dbReference type="OrthoDB" id="388394at2"/>
<reference evidence="5 6" key="1">
    <citation type="submission" date="2019-03" db="EMBL/GenBank/DDBJ databases">
        <title>Complete genome sequence of Spiroplasma gladiatoris TG-1 (DSM 22552).</title>
        <authorList>
            <person name="Lin Y.-C."/>
            <person name="Chou L."/>
            <person name="Kuo C.-H."/>
        </authorList>
    </citation>
    <scope>NUCLEOTIDE SEQUENCE [LARGE SCALE GENOMIC DNA]</scope>
    <source>
        <strain evidence="5 6">TG-1</strain>
    </source>
</reference>
<keyword evidence="3 5" id="KW-0067">ATP-binding</keyword>
<dbReference type="PANTHER" id="PTHR42711:SF17">
    <property type="entry name" value="ABC TRANSPORTER ATP-BINDING PROTEIN"/>
    <property type="match status" value="1"/>
</dbReference>
<protein>
    <submittedName>
        <fullName evidence="5">ABC transporter ATP-binding protein/permease</fullName>
    </submittedName>
</protein>
<dbReference type="EMBL" id="CP038013">
    <property type="protein sequence ID" value="QBQ07480.1"/>
    <property type="molecule type" value="Genomic_DNA"/>
</dbReference>
<evidence type="ECO:0000259" key="4">
    <source>
        <dbReference type="Pfam" id="PF00005"/>
    </source>
</evidence>
<dbReference type="KEGG" id="sgq:SGLAD_v1c02810"/>
<sequence>MKEKIKEIKKELDKTIPLIKLTNVTKKYKNKVALKNINFEINYGDRIGIIGANGGGKPTLSEILGNIRKPTNGKIFRQDNIIIGLQFQESKYPAGITVFDMIKYYLETFDIEMSESELDKILNIYQISAFKNKFLANLSGGQQQRVNILLSLIHNSDVVF</sequence>
<dbReference type="Proteomes" id="UP000294309">
    <property type="component" value="Chromosome"/>
</dbReference>
<evidence type="ECO:0000313" key="6">
    <source>
        <dbReference type="Proteomes" id="UP000294309"/>
    </source>
</evidence>